<dbReference type="KEGG" id="mou:OU421_08995"/>
<dbReference type="Proteomes" id="UP001163096">
    <property type="component" value="Chromosome"/>
</dbReference>
<accession>A0A9X9T6P3</accession>
<gene>
    <name evidence="2" type="ORF">OU421_08995</name>
</gene>
<dbReference type="RefSeq" id="WP_268185765.1">
    <property type="nucleotide sequence ID" value="NZ_CP113361.1"/>
</dbReference>
<dbReference type="AlphaFoldDB" id="A0A9X9T6P3"/>
<evidence type="ECO:0000313" key="3">
    <source>
        <dbReference type="Proteomes" id="UP001163096"/>
    </source>
</evidence>
<dbReference type="GeneID" id="76835235"/>
<organism evidence="2 3">
    <name type="scientific">Methanogenium organophilum</name>
    <dbReference type="NCBI Taxonomy" id="2199"/>
    <lineage>
        <taxon>Archaea</taxon>
        <taxon>Methanobacteriati</taxon>
        <taxon>Methanobacteriota</taxon>
        <taxon>Stenosarchaea group</taxon>
        <taxon>Methanomicrobia</taxon>
        <taxon>Methanomicrobiales</taxon>
        <taxon>Methanomicrobiaceae</taxon>
        <taxon>Methanogenium</taxon>
    </lineage>
</organism>
<reference evidence="2" key="1">
    <citation type="submission" date="2022-11" db="EMBL/GenBank/DDBJ databases">
        <title>Complete genome sequence of Methanogenium organophilum DSM 3596.</title>
        <authorList>
            <person name="Chen S.-C."/>
            <person name="Lai S.-J."/>
            <person name="You Y.-T."/>
        </authorList>
    </citation>
    <scope>NUCLEOTIDE SEQUENCE</scope>
    <source>
        <strain evidence="2">DSM 3596</strain>
    </source>
</reference>
<name>A0A9X9T6P3_METOG</name>
<evidence type="ECO:0000313" key="2">
    <source>
        <dbReference type="EMBL" id="WAI00563.1"/>
    </source>
</evidence>
<evidence type="ECO:0000256" key="1">
    <source>
        <dbReference type="SAM" id="MobiDB-lite"/>
    </source>
</evidence>
<feature type="region of interest" description="Disordered" evidence="1">
    <location>
        <begin position="25"/>
        <end position="45"/>
    </location>
</feature>
<keyword evidence="3" id="KW-1185">Reference proteome</keyword>
<sequence>MTTLENKCVLFCPVTGEPAEWRQVNGSTSRKMPQVTGAGEEGVQS</sequence>
<dbReference type="EMBL" id="CP113361">
    <property type="protein sequence ID" value="WAI00563.1"/>
    <property type="molecule type" value="Genomic_DNA"/>
</dbReference>
<protein>
    <submittedName>
        <fullName evidence="2">Uncharacterized protein</fullName>
    </submittedName>
</protein>
<proteinExistence type="predicted"/>